<keyword evidence="2" id="KW-0732">Signal</keyword>
<keyword evidence="1" id="KW-0472">Membrane</keyword>
<dbReference type="EMBL" id="JBBWWT010000002">
    <property type="protein sequence ID" value="MEL1263585.1"/>
    <property type="molecule type" value="Genomic_DNA"/>
</dbReference>
<reference evidence="3 4" key="1">
    <citation type="submission" date="2024-04" db="EMBL/GenBank/DDBJ databases">
        <title>Draft genome sequence of Pseudoxanthomonas putridarboris WD12.</title>
        <authorList>
            <person name="Oh J."/>
        </authorList>
    </citation>
    <scope>NUCLEOTIDE SEQUENCE [LARGE SCALE GENOMIC DNA]</scope>
    <source>
        <strain evidence="3 4">WD12</strain>
    </source>
</reference>
<evidence type="ECO:0000256" key="2">
    <source>
        <dbReference type="SAM" id="SignalP"/>
    </source>
</evidence>
<accession>A0ABU9IXW6</accession>
<feature type="signal peptide" evidence="2">
    <location>
        <begin position="1"/>
        <end position="23"/>
    </location>
</feature>
<feature type="transmembrane region" description="Helical" evidence="1">
    <location>
        <begin position="69"/>
        <end position="92"/>
    </location>
</feature>
<keyword evidence="4" id="KW-1185">Reference proteome</keyword>
<keyword evidence="1" id="KW-1133">Transmembrane helix</keyword>
<evidence type="ECO:0000313" key="3">
    <source>
        <dbReference type="EMBL" id="MEL1263585.1"/>
    </source>
</evidence>
<feature type="transmembrane region" description="Helical" evidence="1">
    <location>
        <begin position="99"/>
        <end position="118"/>
    </location>
</feature>
<dbReference type="RefSeq" id="WP_341724786.1">
    <property type="nucleotide sequence ID" value="NZ_JBBWWT010000002.1"/>
</dbReference>
<evidence type="ECO:0000256" key="1">
    <source>
        <dbReference type="SAM" id="Phobius"/>
    </source>
</evidence>
<sequence>MTRLIARSLTLALIAALSTPAWSAPQSDGASRHSQASLAASVEVPVAVVHALGHGASAVVSGVGASVGAVAGSVAVTVSVVGVGASFVVYLSVEAIRRLGIVVGTALSVAVVATGWIISAAGEALCFIANDTVRPHIHSHRYGG</sequence>
<protein>
    <submittedName>
        <fullName evidence="3">Uncharacterized protein</fullName>
    </submittedName>
</protein>
<dbReference type="Proteomes" id="UP001459204">
    <property type="component" value="Unassembled WGS sequence"/>
</dbReference>
<name>A0ABU9IXW6_9GAMM</name>
<gene>
    <name evidence="3" type="ORF">AAD027_04245</name>
</gene>
<feature type="chain" id="PRO_5045806289" evidence="2">
    <location>
        <begin position="24"/>
        <end position="144"/>
    </location>
</feature>
<comment type="caution">
    <text evidence="3">The sequence shown here is derived from an EMBL/GenBank/DDBJ whole genome shotgun (WGS) entry which is preliminary data.</text>
</comment>
<evidence type="ECO:0000313" key="4">
    <source>
        <dbReference type="Proteomes" id="UP001459204"/>
    </source>
</evidence>
<proteinExistence type="predicted"/>
<keyword evidence="1" id="KW-0812">Transmembrane</keyword>
<organism evidence="3 4">
    <name type="scientific">Pseudoxanthomonas putridarboris</name>
    <dbReference type="NCBI Taxonomy" id="752605"/>
    <lineage>
        <taxon>Bacteria</taxon>
        <taxon>Pseudomonadati</taxon>
        <taxon>Pseudomonadota</taxon>
        <taxon>Gammaproteobacteria</taxon>
        <taxon>Lysobacterales</taxon>
        <taxon>Lysobacteraceae</taxon>
        <taxon>Pseudoxanthomonas</taxon>
    </lineage>
</organism>